<dbReference type="Gene3D" id="3.40.50.10610">
    <property type="entry name" value="ABC-type transport auxiliary lipoprotein component"/>
    <property type="match status" value="1"/>
</dbReference>
<dbReference type="Proteomes" id="UP000826462">
    <property type="component" value="Chromosome 2"/>
</dbReference>
<dbReference type="SUPFAM" id="SSF159594">
    <property type="entry name" value="XCC0632-like"/>
    <property type="match status" value="1"/>
</dbReference>
<feature type="signal peptide" evidence="1">
    <location>
        <begin position="1"/>
        <end position="21"/>
    </location>
</feature>
<organism evidence="3 4">
    <name type="scientific">Paraburkholderia edwinii</name>
    <dbReference type="NCBI Taxonomy" id="2861782"/>
    <lineage>
        <taxon>Bacteria</taxon>
        <taxon>Pseudomonadati</taxon>
        <taxon>Pseudomonadota</taxon>
        <taxon>Betaproteobacteria</taxon>
        <taxon>Burkholderiales</taxon>
        <taxon>Burkholderiaceae</taxon>
        <taxon>Paraburkholderia</taxon>
    </lineage>
</organism>
<evidence type="ECO:0000259" key="2">
    <source>
        <dbReference type="Pfam" id="PF03886"/>
    </source>
</evidence>
<reference evidence="3 4" key="1">
    <citation type="submission" date="2021-07" db="EMBL/GenBank/DDBJ databases">
        <title>Paraburkholderia edwinii protects Aspergillus sp. from phenazines by acting as a toxin sponge.</title>
        <authorList>
            <person name="Dahlstrom K.M."/>
            <person name="Newman D.K."/>
        </authorList>
    </citation>
    <scope>NUCLEOTIDE SEQUENCE [LARGE SCALE GENOMIC DNA]</scope>
    <source>
        <strain evidence="3 4">Pe01</strain>
    </source>
</reference>
<accession>A0ABX8UVY5</accession>
<name>A0ABX8UVY5_9BURK</name>
<feature type="chain" id="PRO_5047349372" evidence="1">
    <location>
        <begin position="22"/>
        <end position="202"/>
    </location>
</feature>
<feature type="domain" description="ABC-type transport auxiliary lipoprotein component" evidence="2">
    <location>
        <begin position="29"/>
        <end position="186"/>
    </location>
</feature>
<dbReference type="InterPro" id="IPR005586">
    <property type="entry name" value="ABC_trans_aux"/>
</dbReference>
<evidence type="ECO:0000313" key="4">
    <source>
        <dbReference type="Proteomes" id="UP000826462"/>
    </source>
</evidence>
<dbReference type="RefSeq" id="WP_219802654.1">
    <property type="nucleotide sequence ID" value="NZ_CP080096.1"/>
</dbReference>
<keyword evidence="4" id="KW-1185">Reference proteome</keyword>
<evidence type="ECO:0000313" key="3">
    <source>
        <dbReference type="EMBL" id="QYD73084.1"/>
    </source>
</evidence>
<keyword evidence="1" id="KW-0732">Signal</keyword>
<sequence>MKRFLLPVVAMLLWTFVCACANAPHGSNYSLNAERLRQDTDPGMPLAIVIDYVSIPKLVDRPQFVLRVGQSQVRVDNAARWRAPLKKQIATVIAADLGQLCRDTVVSTSSQSTDRPTIRLAINVQTFDSVPGSGAVLVVSWSILTPNSSRALNGKSVVVQQVDRDGYDALVDAHSRALAAVSEDIATTIASGIRKGAGGANI</sequence>
<protein>
    <submittedName>
        <fullName evidence="3">PqiC family protein</fullName>
    </submittedName>
</protein>
<dbReference type="Pfam" id="PF03886">
    <property type="entry name" value="ABC_trans_aux"/>
    <property type="match status" value="1"/>
</dbReference>
<proteinExistence type="predicted"/>
<evidence type="ECO:0000256" key="1">
    <source>
        <dbReference type="SAM" id="SignalP"/>
    </source>
</evidence>
<dbReference type="PROSITE" id="PS51257">
    <property type="entry name" value="PROKAR_LIPOPROTEIN"/>
    <property type="match status" value="1"/>
</dbReference>
<dbReference type="EMBL" id="CP080096">
    <property type="protein sequence ID" value="QYD73084.1"/>
    <property type="molecule type" value="Genomic_DNA"/>
</dbReference>
<gene>
    <name evidence="3" type="ORF">KZJ38_25790</name>
</gene>